<dbReference type="PANTHER" id="PTHR31790">
    <property type="entry name" value="OS02G0783600 PROTEIN"/>
    <property type="match status" value="1"/>
</dbReference>
<gene>
    <name evidence="3" type="ORF">F3Y22_tig00110602pilonHSYRG00089</name>
</gene>
<dbReference type="Pfam" id="PF07734">
    <property type="entry name" value="FBA_1"/>
    <property type="match status" value="1"/>
</dbReference>
<dbReference type="AlphaFoldDB" id="A0A6A3A365"/>
<dbReference type="SUPFAM" id="SSF50965">
    <property type="entry name" value="Galactose oxidase, central domain"/>
    <property type="match status" value="1"/>
</dbReference>
<comment type="caution">
    <text evidence="3">The sequence shown here is derived from an EMBL/GenBank/DDBJ whole genome shotgun (WGS) entry which is preliminary data.</text>
</comment>
<dbReference type="Proteomes" id="UP000436088">
    <property type="component" value="Unassembled WGS sequence"/>
</dbReference>
<evidence type="ECO:0000259" key="2">
    <source>
        <dbReference type="Pfam" id="PF07734"/>
    </source>
</evidence>
<keyword evidence="4" id="KW-1185">Reference proteome</keyword>
<organism evidence="3 4">
    <name type="scientific">Hibiscus syriacus</name>
    <name type="common">Rose of Sharon</name>
    <dbReference type="NCBI Taxonomy" id="106335"/>
    <lineage>
        <taxon>Eukaryota</taxon>
        <taxon>Viridiplantae</taxon>
        <taxon>Streptophyta</taxon>
        <taxon>Embryophyta</taxon>
        <taxon>Tracheophyta</taxon>
        <taxon>Spermatophyta</taxon>
        <taxon>Magnoliopsida</taxon>
        <taxon>eudicotyledons</taxon>
        <taxon>Gunneridae</taxon>
        <taxon>Pentapetalae</taxon>
        <taxon>rosids</taxon>
        <taxon>malvids</taxon>
        <taxon>Malvales</taxon>
        <taxon>Malvaceae</taxon>
        <taxon>Malvoideae</taxon>
        <taxon>Hibiscus</taxon>
    </lineage>
</organism>
<dbReference type="EMBL" id="VEPZ02001047">
    <property type="protein sequence ID" value="KAE8698077.1"/>
    <property type="molecule type" value="Genomic_DNA"/>
</dbReference>
<evidence type="ECO:0000256" key="1">
    <source>
        <dbReference type="SAM" id="MobiDB-lite"/>
    </source>
</evidence>
<proteinExistence type="predicted"/>
<feature type="domain" description="F-box associated beta-propeller type 1" evidence="2">
    <location>
        <begin position="48"/>
        <end position="241"/>
    </location>
</feature>
<reference evidence="3" key="1">
    <citation type="submission" date="2019-09" db="EMBL/GenBank/DDBJ databases">
        <title>Draft genome information of white flower Hibiscus syriacus.</title>
        <authorList>
            <person name="Kim Y.-M."/>
        </authorList>
    </citation>
    <scope>NUCLEOTIDE SEQUENCE [LARGE SCALE GENOMIC DNA]</scope>
    <source>
        <strain evidence="3">YM2019G1</strain>
    </source>
</reference>
<evidence type="ECO:0000313" key="4">
    <source>
        <dbReference type="Proteomes" id="UP000436088"/>
    </source>
</evidence>
<dbReference type="InterPro" id="IPR017451">
    <property type="entry name" value="F-box-assoc_interact_dom"/>
</dbReference>
<name>A0A6A3A365_HIBSY</name>
<accession>A0A6A3A365</accession>
<evidence type="ECO:0000313" key="3">
    <source>
        <dbReference type="EMBL" id="KAE8698077.1"/>
    </source>
</evidence>
<feature type="region of interest" description="Disordered" evidence="1">
    <location>
        <begin position="1"/>
        <end position="21"/>
    </location>
</feature>
<protein>
    <recommendedName>
        <fullName evidence="2">F-box associated beta-propeller type 1 domain-containing protein</fullName>
    </recommendedName>
</protein>
<dbReference type="InterPro" id="IPR011043">
    <property type="entry name" value="Gal_Oxase/kelch_b-propeller"/>
</dbReference>
<dbReference type="InterPro" id="IPR036047">
    <property type="entry name" value="F-box-like_dom_sf"/>
</dbReference>
<dbReference type="NCBIfam" id="TIGR01640">
    <property type="entry name" value="F_box_assoc_1"/>
    <property type="match status" value="1"/>
</dbReference>
<dbReference type="PANTHER" id="PTHR31790:SF583">
    <property type="entry name" value="F-BOX PROTEIN CPR30-LIKE ISOFORM X1"/>
    <property type="match status" value="1"/>
</dbReference>
<dbReference type="InterPro" id="IPR006527">
    <property type="entry name" value="F-box-assoc_dom_typ1"/>
</dbReference>
<sequence>MQHETHEVSAQSPKRSRNANLPPPSFPLEIIVEILSNLPVKSLLRFRQDTVILLNPALRVSKRLPDLGFKKRRGCYTVYGFGFDASLDDYKVVRVFCYQSKGFEDAYESIVRVYSLRTNSWRRIQDFHFGVPCNEAAKHVDGNLNWIVFHGQEGFSCTIVSLDLAQETYKEVPQPCYGDGASERTLGVLDGCLCVLCNYGRLYAVVWVMKEYGKRESWTKLITIPYLPYPGAEFYSAPLFVSETGVILFHLGMNLVLYDSKENAFRIPVIPYDAISVSKGLPDLDCKTGTYPVYGFGFDASMDDYKIVRVCSHPDKAIEDGYDSTFIPRGLIVGEGFTISHPGRDVGFPFTIISLDLARETYDEVMQQCYGEGGCDGAGERTLGVLDGCREVGVNFYGAVT</sequence>
<dbReference type="InterPro" id="IPR052361">
    <property type="entry name" value="F-box_domain"/>
</dbReference>
<dbReference type="SUPFAM" id="SSF81383">
    <property type="entry name" value="F-box domain"/>
    <property type="match status" value="1"/>
</dbReference>